<keyword evidence="10 17" id="KW-1133">Transmembrane helix</keyword>
<organism evidence="18 19">
    <name type="scientific">Muntiacus muntjak</name>
    <name type="common">Barking deer</name>
    <name type="synonym">Indian muntjac</name>
    <dbReference type="NCBI Taxonomy" id="9888"/>
    <lineage>
        <taxon>Eukaryota</taxon>
        <taxon>Metazoa</taxon>
        <taxon>Chordata</taxon>
        <taxon>Craniata</taxon>
        <taxon>Vertebrata</taxon>
        <taxon>Euteleostomi</taxon>
        <taxon>Mammalia</taxon>
        <taxon>Eutheria</taxon>
        <taxon>Laurasiatheria</taxon>
        <taxon>Artiodactyla</taxon>
        <taxon>Ruminantia</taxon>
        <taxon>Pecora</taxon>
        <taxon>Cervidae</taxon>
        <taxon>Muntiacinae</taxon>
        <taxon>Muntiacus</taxon>
    </lineage>
</organism>
<comment type="subcellular location">
    <subcellularLocation>
        <location evidence="1">Cell membrane</location>
        <topology evidence="1">Multi-pass membrane protein</topology>
    </subcellularLocation>
</comment>
<evidence type="ECO:0000256" key="3">
    <source>
        <dbReference type="ARBA" id="ARBA00022312"/>
    </source>
</evidence>
<evidence type="ECO:0000256" key="7">
    <source>
        <dbReference type="ARBA" id="ARBA00022775"/>
    </source>
</evidence>
<sequence>MRPLRAKGAWLGGPPSGAGASGPTFPNGPNGAMPSEAAEEDHGHQRGNWGSRIDLMMRSVGYAVGLGNVCCFPYLCYQPCSCPPGNVMIPFFIIFIFCGMPLFFMELALGQFASQGCLGFWRISPMFKGLGYGMMVVSTYIGIYYNVVVCIAFYYYFSSMTIWTYCSNPRTTPGCVSSSQFPALPGSISQAPQQTLPRTSPSEELGGEAPLGPGLLGVTLGAYLHPSLFAEGQWSAV</sequence>
<dbReference type="GO" id="GO:0046872">
    <property type="term" value="F:metal ion binding"/>
    <property type="evidence" value="ECO:0007669"/>
    <property type="project" value="UniProtKB-KW"/>
</dbReference>
<evidence type="ECO:0000256" key="4">
    <source>
        <dbReference type="ARBA" id="ARBA00022448"/>
    </source>
</evidence>
<evidence type="ECO:0000256" key="9">
    <source>
        <dbReference type="ARBA" id="ARBA00022970"/>
    </source>
</evidence>
<protein>
    <recommendedName>
        <fullName evidence="3">Sodium- and chloride-dependent glycine transporter 1</fullName>
    </recommendedName>
    <alternativeName>
        <fullName evidence="12">Solute carrier family 6 member 9</fullName>
    </alternativeName>
</protein>
<evidence type="ECO:0000313" key="18">
    <source>
        <dbReference type="EMBL" id="KAB0357369.1"/>
    </source>
</evidence>
<keyword evidence="14" id="KW-0479">Metal-binding</keyword>
<dbReference type="PANTHER" id="PTHR11616:SF263">
    <property type="entry name" value="SODIUM- AND CHLORIDE-DEPENDENT GLYCINE TRANSPORTER 1"/>
    <property type="match status" value="1"/>
</dbReference>
<keyword evidence="4" id="KW-0813">Transport</keyword>
<gene>
    <name evidence="18" type="ORF">FD754_001525</name>
</gene>
<keyword evidence="5" id="KW-1003">Cell membrane</keyword>
<feature type="binding site" evidence="14">
    <location>
        <position position="63"/>
    </location>
    <ligand>
        <name>Na(+)</name>
        <dbReference type="ChEBI" id="CHEBI:29101"/>
        <label>1</label>
    </ligand>
</feature>
<evidence type="ECO:0000256" key="15">
    <source>
        <dbReference type="PIRSR" id="PIRSR600175-2"/>
    </source>
</evidence>
<keyword evidence="8" id="KW-0769">Symport</keyword>
<reference evidence="18 19" key="1">
    <citation type="submission" date="2019-06" db="EMBL/GenBank/DDBJ databases">
        <title>Discovery of a novel chromosome fission-fusion reversal in muntjac.</title>
        <authorList>
            <person name="Mudd A.B."/>
            <person name="Bredeson J.V."/>
            <person name="Baum R."/>
            <person name="Hockemeyer D."/>
            <person name="Rokhsar D.S."/>
        </authorList>
    </citation>
    <scope>NUCLEOTIDE SEQUENCE [LARGE SCALE GENOMIC DNA]</scope>
    <source>
        <strain evidence="18">UTSW_UCB_Mm</strain>
        <tissue evidence="18">Fibroblast cell line</tissue>
    </source>
</reference>
<name>A0A5N3W6Q4_MUNMU</name>
<dbReference type="PRINTS" id="PR00176">
    <property type="entry name" value="NANEUSMPORT"/>
</dbReference>
<keyword evidence="14" id="KW-0915">Sodium</keyword>
<dbReference type="PRINTS" id="PR01204">
    <property type="entry name" value="GLY1TRNSPORT"/>
</dbReference>
<evidence type="ECO:0000256" key="13">
    <source>
        <dbReference type="ARBA" id="ARBA00049241"/>
    </source>
</evidence>
<feature type="region of interest" description="Disordered" evidence="16">
    <location>
        <begin position="1"/>
        <end position="45"/>
    </location>
</feature>
<keyword evidence="7" id="KW-0532">Neurotransmitter transport</keyword>
<feature type="binding site" evidence="14">
    <location>
        <position position="64"/>
    </location>
    <ligand>
        <name>Na(+)</name>
        <dbReference type="ChEBI" id="CHEBI:29101"/>
        <label>1</label>
    </ligand>
</feature>
<dbReference type="GO" id="GO:0006836">
    <property type="term" value="P:neurotransmitter transport"/>
    <property type="evidence" value="ECO:0007669"/>
    <property type="project" value="UniProtKB-KW"/>
</dbReference>
<feature type="transmembrane region" description="Helical" evidence="17">
    <location>
        <begin position="130"/>
        <end position="157"/>
    </location>
</feature>
<dbReference type="AlphaFoldDB" id="A0A5N3W6Q4"/>
<evidence type="ECO:0000256" key="17">
    <source>
        <dbReference type="SAM" id="Phobius"/>
    </source>
</evidence>
<accession>A0A5N3W6Q4</accession>
<dbReference type="PROSITE" id="PS50267">
    <property type="entry name" value="NA_NEUROTRAN_SYMP_3"/>
    <property type="match status" value="1"/>
</dbReference>
<dbReference type="Pfam" id="PF00209">
    <property type="entry name" value="SNF"/>
    <property type="match status" value="1"/>
</dbReference>
<feature type="disulfide bond" evidence="15">
    <location>
        <begin position="166"/>
        <end position="175"/>
    </location>
</feature>
<dbReference type="InterPro" id="IPR000175">
    <property type="entry name" value="Na/ntran_symport"/>
</dbReference>
<evidence type="ECO:0000256" key="1">
    <source>
        <dbReference type="ARBA" id="ARBA00004651"/>
    </source>
</evidence>
<evidence type="ECO:0000256" key="11">
    <source>
        <dbReference type="ARBA" id="ARBA00023136"/>
    </source>
</evidence>
<dbReference type="PANTHER" id="PTHR11616">
    <property type="entry name" value="SODIUM/CHLORIDE DEPENDENT TRANSPORTER"/>
    <property type="match status" value="1"/>
</dbReference>
<dbReference type="InterPro" id="IPR003028">
    <property type="entry name" value="Na/ntran_symport_glycine_GLY1"/>
</dbReference>
<dbReference type="EMBL" id="VCEA01000001">
    <property type="protein sequence ID" value="KAB0357369.1"/>
    <property type="molecule type" value="Genomic_DNA"/>
</dbReference>
<evidence type="ECO:0000256" key="10">
    <source>
        <dbReference type="ARBA" id="ARBA00022989"/>
    </source>
</evidence>
<evidence type="ECO:0000256" key="2">
    <source>
        <dbReference type="ARBA" id="ARBA00010056"/>
    </source>
</evidence>
<keyword evidence="15" id="KW-1015">Disulfide bond</keyword>
<keyword evidence="6 17" id="KW-0812">Transmembrane</keyword>
<evidence type="ECO:0000256" key="12">
    <source>
        <dbReference type="ARBA" id="ARBA00031645"/>
    </source>
</evidence>
<evidence type="ECO:0000256" key="5">
    <source>
        <dbReference type="ARBA" id="ARBA00022475"/>
    </source>
</evidence>
<comment type="similarity">
    <text evidence="2">Belongs to the sodium:neurotransmitter symporter (SNF) (TC 2.A.22) family. SLC6A9 subfamily.</text>
</comment>
<dbReference type="GO" id="GO:0089718">
    <property type="term" value="P:amino acid import across plasma membrane"/>
    <property type="evidence" value="ECO:0007669"/>
    <property type="project" value="TreeGrafter"/>
</dbReference>
<feature type="transmembrane region" description="Helical" evidence="17">
    <location>
        <begin position="87"/>
        <end position="109"/>
    </location>
</feature>
<evidence type="ECO:0000256" key="16">
    <source>
        <dbReference type="SAM" id="MobiDB-lite"/>
    </source>
</evidence>
<dbReference type="GO" id="GO:0005886">
    <property type="term" value="C:plasma membrane"/>
    <property type="evidence" value="ECO:0007669"/>
    <property type="project" value="UniProtKB-SubCell"/>
</dbReference>
<evidence type="ECO:0000256" key="8">
    <source>
        <dbReference type="ARBA" id="ARBA00022847"/>
    </source>
</evidence>
<evidence type="ECO:0000313" key="19">
    <source>
        <dbReference type="Proteomes" id="UP000326458"/>
    </source>
</evidence>
<evidence type="ECO:0000256" key="6">
    <source>
        <dbReference type="ARBA" id="ARBA00022692"/>
    </source>
</evidence>
<keyword evidence="11 17" id="KW-0472">Membrane</keyword>
<dbReference type="Proteomes" id="UP000326458">
    <property type="component" value="Unassembled WGS sequence"/>
</dbReference>
<evidence type="ECO:0000256" key="14">
    <source>
        <dbReference type="PIRSR" id="PIRSR600175-1"/>
    </source>
</evidence>
<dbReference type="GO" id="GO:0005283">
    <property type="term" value="F:amino acid:sodium symporter activity"/>
    <property type="evidence" value="ECO:0007669"/>
    <property type="project" value="InterPro"/>
</dbReference>
<dbReference type="SUPFAM" id="SSF161070">
    <property type="entry name" value="SNF-like"/>
    <property type="match status" value="1"/>
</dbReference>
<feature type="compositionally biased region" description="Gly residues" evidence="16">
    <location>
        <begin position="10"/>
        <end position="20"/>
    </location>
</feature>
<keyword evidence="9" id="KW-0029">Amino-acid transport</keyword>
<keyword evidence="19" id="KW-1185">Reference proteome</keyword>
<comment type="caution">
    <text evidence="18">The sequence shown here is derived from an EMBL/GenBank/DDBJ whole genome shotgun (WGS) entry which is preliminary data.</text>
</comment>
<comment type="catalytic activity">
    <reaction evidence="13">
        <text>glycine(out) + chloride(out) + 2 Na(+)(out) = glycine(in) + chloride(in) + 2 Na(+)(in)</text>
        <dbReference type="Rhea" id="RHEA:70691"/>
        <dbReference type="ChEBI" id="CHEBI:17996"/>
        <dbReference type="ChEBI" id="CHEBI:29101"/>
        <dbReference type="ChEBI" id="CHEBI:57305"/>
    </reaction>
</comment>
<feature type="binding site" evidence="14">
    <location>
        <position position="68"/>
    </location>
    <ligand>
        <name>Na(+)</name>
        <dbReference type="ChEBI" id="CHEBI:29101"/>
        <label>1</label>
    </ligand>
</feature>
<feature type="binding site" evidence="14">
    <location>
        <position position="61"/>
    </location>
    <ligand>
        <name>Na(+)</name>
        <dbReference type="ChEBI" id="CHEBI:29101"/>
        <label>1</label>
    </ligand>
</feature>
<dbReference type="InterPro" id="IPR037272">
    <property type="entry name" value="SNS_sf"/>
</dbReference>
<proteinExistence type="inferred from homology"/>